<dbReference type="EMBL" id="WIXP02000004">
    <property type="protein sequence ID" value="KAF6211408.1"/>
    <property type="molecule type" value="Genomic_DNA"/>
</dbReference>
<evidence type="ECO:0000313" key="2">
    <source>
        <dbReference type="EMBL" id="KAF6211408.1"/>
    </source>
</evidence>
<comment type="caution">
    <text evidence="2">The sequence shown here is derived from an EMBL/GenBank/DDBJ whole genome shotgun (WGS) entry which is preliminary data.</text>
</comment>
<keyword evidence="3" id="KW-1185">Reference proteome</keyword>
<dbReference type="AlphaFoldDB" id="A0A8S9XT44"/>
<feature type="region of interest" description="Disordered" evidence="1">
    <location>
        <begin position="24"/>
        <end position="48"/>
    </location>
</feature>
<gene>
    <name evidence="2" type="ORF">GE061_011920</name>
</gene>
<organism evidence="2 3">
    <name type="scientific">Apolygus lucorum</name>
    <name type="common">Small green plant bug</name>
    <name type="synonym">Lygocoris lucorum</name>
    <dbReference type="NCBI Taxonomy" id="248454"/>
    <lineage>
        <taxon>Eukaryota</taxon>
        <taxon>Metazoa</taxon>
        <taxon>Ecdysozoa</taxon>
        <taxon>Arthropoda</taxon>
        <taxon>Hexapoda</taxon>
        <taxon>Insecta</taxon>
        <taxon>Pterygota</taxon>
        <taxon>Neoptera</taxon>
        <taxon>Paraneoptera</taxon>
        <taxon>Hemiptera</taxon>
        <taxon>Heteroptera</taxon>
        <taxon>Panheteroptera</taxon>
        <taxon>Cimicomorpha</taxon>
        <taxon>Miridae</taxon>
        <taxon>Mirini</taxon>
        <taxon>Apolygus</taxon>
    </lineage>
</organism>
<feature type="non-terminal residue" evidence="2">
    <location>
        <position position="1"/>
    </location>
</feature>
<accession>A0A8S9XT44</accession>
<name>A0A8S9XT44_APOLU</name>
<reference evidence="2" key="1">
    <citation type="journal article" date="2021" name="Mol. Ecol. Resour.">
        <title>Apolygus lucorum genome provides insights into omnivorousness and mesophyll feeding.</title>
        <authorList>
            <person name="Liu Y."/>
            <person name="Liu H."/>
            <person name="Wang H."/>
            <person name="Huang T."/>
            <person name="Liu B."/>
            <person name="Yang B."/>
            <person name="Yin L."/>
            <person name="Li B."/>
            <person name="Zhang Y."/>
            <person name="Zhang S."/>
            <person name="Jiang F."/>
            <person name="Zhang X."/>
            <person name="Ren Y."/>
            <person name="Wang B."/>
            <person name="Wang S."/>
            <person name="Lu Y."/>
            <person name="Wu K."/>
            <person name="Fan W."/>
            <person name="Wang G."/>
        </authorList>
    </citation>
    <scope>NUCLEOTIDE SEQUENCE</scope>
    <source>
        <strain evidence="2">12Hb</strain>
    </source>
</reference>
<sequence length="48" mass="5624">EPIYQRTRELLAQKEQLEKIAEDSRKELKSRMGRSMNTPTRLTSPIHG</sequence>
<evidence type="ECO:0000313" key="3">
    <source>
        <dbReference type="Proteomes" id="UP000466442"/>
    </source>
</evidence>
<feature type="compositionally biased region" description="Polar residues" evidence="1">
    <location>
        <begin position="35"/>
        <end position="48"/>
    </location>
</feature>
<proteinExistence type="predicted"/>
<evidence type="ECO:0000256" key="1">
    <source>
        <dbReference type="SAM" id="MobiDB-lite"/>
    </source>
</evidence>
<protein>
    <submittedName>
        <fullName evidence="2">Uncharacterized protein</fullName>
    </submittedName>
</protein>
<dbReference type="Proteomes" id="UP000466442">
    <property type="component" value="Unassembled WGS sequence"/>
</dbReference>